<sequence length="208" mass="21218">MTLASRYPTRLLLSTAAIGAAGGLLVVGLNYALVGLPPSSLTYAIYAVTTPAWSLGSFVAMALFRRPGVALLTSVFSGLVNLASPFGVAQLVNFLVIGLLLELPFAVARYRRWSDRFFWIAFPAGALLLGAGYLAPTLAAGAIDPSDIAPWLSALLVAAGVALALGLTAVALRTAAALRKAGIGGGPAHAVAHRPSPARGDEPATAAE</sequence>
<proteinExistence type="predicted"/>
<keyword evidence="2" id="KW-1133">Transmembrane helix</keyword>
<protein>
    <submittedName>
        <fullName evidence="3">ABC-type cobalt transport system permease component</fullName>
    </submittedName>
</protein>
<feature type="transmembrane region" description="Helical" evidence="2">
    <location>
        <begin position="117"/>
        <end position="136"/>
    </location>
</feature>
<accession>A0A3N4YS36</accession>
<dbReference type="AlphaFoldDB" id="A0A3N4YS36"/>
<dbReference type="Proteomes" id="UP000280501">
    <property type="component" value="Unassembled WGS sequence"/>
</dbReference>
<dbReference type="OrthoDB" id="3292509at2"/>
<dbReference type="InterPro" id="IPR017195">
    <property type="entry name" value="ABC_thiamin-permease_prd"/>
</dbReference>
<keyword evidence="4" id="KW-1185">Reference proteome</keyword>
<feature type="transmembrane region" description="Helical" evidence="2">
    <location>
        <begin position="148"/>
        <end position="172"/>
    </location>
</feature>
<feature type="transmembrane region" description="Helical" evidence="2">
    <location>
        <begin position="12"/>
        <end position="31"/>
    </location>
</feature>
<comment type="caution">
    <text evidence="3">The sequence shown here is derived from an EMBL/GenBank/DDBJ whole genome shotgun (WGS) entry which is preliminary data.</text>
</comment>
<evidence type="ECO:0000256" key="2">
    <source>
        <dbReference type="SAM" id="Phobius"/>
    </source>
</evidence>
<feature type="transmembrane region" description="Helical" evidence="2">
    <location>
        <begin position="92"/>
        <end position="110"/>
    </location>
</feature>
<evidence type="ECO:0000313" key="3">
    <source>
        <dbReference type="EMBL" id="RPF21360.1"/>
    </source>
</evidence>
<keyword evidence="2" id="KW-0472">Membrane</keyword>
<feature type="transmembrane region" description="Helical" evidence="2">
    <location>
        <begin position="43"/>
        <end position="64"/>
    </location>
</feature>
<name>A0A3N4YS36_9MICO</name>
<keyword evidence="2" id="KW-0812">Transmembrane</keyword>
<organism evidence="3 4">
    <name type="scientific">Myceligenerans xiligouense</name>
    <dbReference type="NCBI Taxonomy" id="253184"/>
    <lineage>
        <taxon>Bacteria</taxon>
        <taxon>Bacillati</taxon>
        <taxon>Actinomycetota</taxon>
        <taxon>Actinomycetes</taxon>
        <taxon>Micrococcales</taxon>
        <taxon>Promicromonosporaceae</taxon>
        <taxon>Myceligenerans</taxon>
    </lineage>
</organism>
<reference evidence="3 4" key="1">
    <citation type="submission" date="2018-11" db="EMBL/GenBank/DDBJ databases">
        <title>Sequencing the genomes of 1000 actinobacteria strains.</title>
        <authorList>
            <person name="Klenk H.-P."/>
        </authorList>
    </citation>
    <scope>NUCLEOTIDE SEQUENCE [LARGE SCALE GENOMIC DNA]</scope>
    <source>
        <strain evidence="3 4">DSM 15700</strain>
    </source>
</reference>
<dbReference type="Pfam" id="PF09819">
    <property type="entry name" value="ABC_cobalt"/>
    <property type="match status" value="1"/>
</dbReference>
<dbReference type="RefSeq" id="WP_123814406.1">
    <property type="nucleotide sequence ID" value="NZ_RKQZ01000001.1"/>
</dbReference>
<gene>
    <name evidence="3" type="ORF">EDD34_1987</name>
</gene>
<evidence type="ECO:0000313" key="4">
    <source>
        <dbReference type="Proteomes" id="UP000280501"/>
    </source>
</evidence>
<feature type="region of interest" description="Disordered" evidence="1">
    <location>
        <begin position="185"/>
        <end position="208"/>
    </location>
</feature>
<dbReference type="EMBL" id="RKQZ01000001">
    <property type="protein sequence ID" value="RPF21360.1"/>
    <property type="molecule type" value="Genomic_DNA"/>
</dbReference>
<evidence type="ECO:0000256" key="1">
    <source>
        <dbReference type="SAM" id="MobiDB-lite"/>
    </source>
</evidence>